<comment type="caution">
    <text evidence="1">The sequence shown here is derived from an EMBL/GenBank/DDBJ whole genome shotgun (WGS) entry which is preliminary data.</text>
</comment>
<sequence>MTARLAIYLEDKTGIKLTCKQVRRILQRFPLLCSTVFSLPLY</sequence>
<dbReference type="Proteomes" id="UP000623440">
    <property type="component" value="Unassembled WGS sequence"/>
</dbReference>
<gene>
    <name evidence="1" type="ORF">H6G97_09930</name>
</gene>
<reference evidence="1 2" key="1">
    <citation type="journal article" date="2020" name="ISME J.">
        <title>Comparative genomics reveals insights into cyanobacterial evolution and habitat adaptation.</title>
        <authorList>
            <person name="Chen M.Y."/>
            <person name="Teng W.K."/>
            <person name="Zhao L."/>
            <person name="Hu C.X."/>
            <person name="Zhou Y.K."/>
            <person name="Han B.P."/>
            <person name="Song L.R."/>
            <person name="Shu W.S."/>
        </authorList>
    </citation>
    <scope>NUCLEOTIDE SEQUENCE [LARGE SCALE GENOMIC DNA]</scope>
    <source>
        <strain evidence="1 2">FACHB-838</strain>
    </source>
</reference>
<evidence type="ECO:0000313" key="1">
    <source>
        <dbReference type="EMBL" id="MBD2529867.1"/>
    </source>
</evidence>
<accession>A0ABR8DK83</accession>
<evidence type="ECO:0008006" key="3">
    <source>
        <dbReference type="Google" id="ProtNLM"/>
    </source>
</evidence>
<dbReference type="EMBL" id="JACJSI010000014">
    <property type="protein sequence ID" value="MBD2529867.1"/>
    <property type="molecule type" value="Genomic_DNA"/>
</dbReference>
<proteinExistence type="predicted"/>
<name>A0ABR8DK83_9NOSO</name>
<evidence type="ECO:0000313" key="2">
    <source>
        <dbReference type="Proteomes" id="UP000623440"/>
    </source>
</evidence>
<organism evidence="1 2">
    <name type="scientific">Nostoc flagelliforme FACHB-838</name>
    <dbReference type="NCBI Taxonomy" id="2692904"/>
    <lineage>
        <taxon>Bacteria</taxon>
        <taxon>Bacillati</taxon>
        <taxon>Cyanobacteriota</taxon>
        <taxon>Cyanophyceae</taxon>
        <taxon>Nostocales</taxon>
        <taxon>Nostocaceae</taxon>
        <taxon>Nostoc</taxon>
    </lineage>
</organism>
<protein>
    <recommendedName>
        <fullName evidence="3">Transposase</fullName>
    </recommendedName>
</protein>
<keyword evidence="2" id="KW-1185">Reference proteome</keyword>